<dbReference type="EMBL" id="BMKL01000001">
    <property type="protein sequence ID" value="GGD87991.1"/>
    <property type="molecule type" value="Genomic_DNA"/>
</dbReference>
<proteinExistence type="inferred from homology"/>
<name>A0ABQ1RZ74_9SPHN</name>
<keyword evidence="6" id="KW-1185">Reference proteome</keyword>
<dbReference type="InterPro" id="IPR002347">
    <property type="entry name" value="SDR_fam"/>
</dbReference>
<dbReference type="PRINTS" id="PR00081">
    <property type="entry name" value="GDHRDH"/>
</dbReference>
<evidence type="ECO:0000256" key="1">
    <source>
        <dbReference type="ARBA" id="ARBA00006484"/>
    </source>
</evidence>
<comment type="similarity">
    <text evidence="1">Belongs to the short-chain dehydrogenases/reductases (SDR) family.</text>
</comment>
<accession>A0ABQ1RZ74</accession>
<sequence length="275" mass="28493">MGGGCGPFYRRTMDTDFGSHSMNVQSCGQLRIVITGGARGIGAATVRLLAEGGAKVLVCDVLDGEGEQLAADLGDNVLYRHLDVTSESEWAPAVAFAQERFGSLNALFNNAGVLGLGSVAECSAADFRRIVEINLVGAFLGIRACAPALKEAGGGVIVNTSSIAGLQGYANLAPYVTSKWGLRGLTKAAALDLAADGIRVLSLHPGPIHTPMTANMPEEVAAAQPIPRFGEPEEVARMVRFMLTEATYSTGSEFVVDGGAVSGQVLALERNGGGR</sequence>
<dbReference type="Proteomes" id="UP000619041">
    <property type="component" value="Unassembled WGS sequence"/>
</dbReference>
<organism evidence="5 6">
    <name type="scientific">Tsuneonella deserti</name>
    <dbReference type="NCBI Taxonomy" id="2035528"/>
    <lineage>
        <taxon>Bacteria</taxon>
        <taxon>Pseudomonadati</taxon>
        <taxon>Pseudomonadota</taxon>
        <taxon>Alphaproteobacteria</taxon>
        <taxon>Sphingomonadales</taxon>
        <taxon>Erythrobacteraceae</taxon>
        <taxon>Tsuneonella</taxon>
    </lineage>
</organism>
<dbReference type="InterPro" id="IPR057326">
    <property type="entry name" value="KR_dom"/>
</dbReference>
<reference evidence="6" key="1">
    <citation type="journal article" date="2019" name="Int. J. Syst. Evol. Microbiol.">
        <title>The Global Catalogue of Microorganisms (GCM) 10K type strain sequencing project: providing services to taxonomists for standard genome sequencing and annotation.</title>
        <authorList>
            <consortium name="The Broad Institute Genomics Platform"/>
            <consortium name="The Broad Institute Genome Sequencing Center for Infectious Disease"/>
            <person name="Wu L."/>
            <person name="Ma J."/>
        </authorList>
    </citation>
    <scope>NUCLEOTIDE SEQUENCE [LARGE SCALE GENOMIC DNA]</scope>
    <source>
        <strain evidence="6">CGMCC 1.15959</strain>
    </source>
</reference>
<dbReference type="PROSITE" id="PS00061">
    <property type="entry name" value="ADH_SHORT"/>
    <property type="match status" value="1"/>
</dbReference>
<evidence type="ECO:0000259" key="4">
    <source>
        <dbReference type="SMART" id="SM00822"/>
    </source>
</evidence>
<evidence type="ECO:0000313" key="5">
    <source>
        <dbReference type="EMBL" id="GGD87991.1"/>
    </source>
</evidence>
<keyword evidence="2" id="KW-0560">Oxidoreductase</keyword>
<dbReference type="PANTHER" id="PTHR24321">
    <property type="entry name" value="DEHYDROGENASES, SHORT CHAIN"/>
    <property type="match status" value="1"/>
</dbReference>
<evidence type="ECO:0000313" key="6">
    <source>
        <dbReference type="Proteomes" id="UP000619041"/>
    </source>
</evidence>
<dbReference type="PRINTS" id="PR00080">
    <property type="entry name" value="SDRFAMILY"/>
</dbReference>
<evidence type="ECO:0000256" key="3">
    <source>
        <dbReference type="ARBA" id="ARBA00023027"/>
    </source>
</evidence>
<comment type="caution">
    <text evidence="5">The sequence shown here is derived from an EMBL/GenBank/DDBJ whole genome shotgun (WGS) entry which is preliminary data.</text>
</comment>
<dbReference type="Gene3D" id="3.40.50.720">
    <property type="entry name" value="NAD(P)-binding Rossmann-like Domain"/>
    <property type="match status" value="1"/>
</dbReference>
<dbReference type="Pfam" id="PF13561">
    <property type="entry name" value="adh_short_C2"/>
    <property type="match status" value="1"/>
</dbReference>
<feature type="domain" description="Ketoreductase" evidence="4">
    <location>
        <begin position="30"/>
        <end position="210"/>
    </location>
</feature>
<dbReference type="InterPro" id="IPR036291">
    <property type="entry name" value="NAD(P)-bd_dom_sf"/>
</dbReference>
<dbReference type="SMART" id="SM00822">
    <property type="entry name" value="PKS_KR"/>
    <property type="match status" value="1"/>
</dbReference>
<protein>
    <submittedName>
        <fullName evidence="5">3-alpha-hydroxysteroid dehydrogenase</fullName>
    </submittedName>
</protein>
<dbReference type="SUPFAM" id="SSF51735">
    <property type="entry name" value="NAD(P)-binding Rossmann-fold domains"/>
    <property type="match status" value="1"/>
</dbReference>
<dbReference type="PANTHER" id="PTHR24321:SF8">
    <property type="entry name" value="ESTRADIOL 17-BETA-DEHYDROGENASE 8-RELATED"/>
    <property type="match status" value="1"/>
</dbReference>
<keyword evidence="3" id="KW-0520">NAD</keyword>
<evidence type="ECO:0000256" key="2">
    <source>
        <dbReference type="ARBA" id="ARBA00023002"/>
    </source>
</evidence>
<gene>
    <name evidence="5" type="ORF">GCM10011515_04530</name>
</gene>
<dbReference type="InterPro" id="IPR020904">
    <property type="entry name" value="Sc_DH/Rdtase_CS"/>
</dbReference>